<dbReference type="RefSeq" id="WP_205495457.1">
    <property type="nucleotide sequence ID" value="NZ_JAFHAP010000009.1"/>
</dbReference>
<evidence type="ECO:0000313" key="3">
    <source>
        <dbReference type="Proteomes" id="UP001177120"/>
    </source>
</evidence>
<reference evidence="2" key="1">
    <citation type="journal article" date="2024" name="Int. J. Syst. Evol. Microbiol.">
        <title>Polycladomyces zharkentensis sp. nov., a novel thermophilic cellulose- and starch-degrading member of the Bacillota from a geothermal aquifer in Kazakhstan.</title>
        <authorList>
            <person name="Mashzhan A."/>
            <person name="Kistaubayeva A."/>
            <person name="Javier-Lopez R."/>
            <person name="Bissenova U."/>
            <person name="Bissenbay A."/>
            <person name="Birkeland N.K."/>
        </authorList>
    </citation>
    <scope>NUCLEOTIDE SEQUENCE</scope>
    <source>
        <strain evidence="2">ZKZ2T</strain>
    </source>
</reference>
<feature type="region of interest" description="Disordered" evidence="1">
    <location>
        <begin position="1"/>
        <end position="32"/>
    </location>
</feature>
<keyword evidence="3" id="KW-1185">Reference proteome</keyword>
<accession>A0ABS2WK96</accession>
<name>A0ABS2WK96_9BACL</name>
<dbReference type="Gene3D" id="3.10.620.30">
    <property type="match status" value="1"/>
</dbReference>
<sequence length="128" mass="15087">MAEPPSNHAQTVTEIETNRKPQNQSAVNHTENRISYYELQKGDSVNKKYEIVLHPSPYDAQTVLTEEQRKFYLRSTPIVEINDEVEKIAKQLCQKKKEDEEKAYAIFEYIRDNFDMFIPPRNAEHPLF</sequence>
<evidence type="ECO:0000313" key="2">
    <source>
        <dbReference type="EMBL" id="MBN2909954.1"/>
    </source>
</evidence>
<gene>
    <name evidence="2" type="ORF">JQC72_10545</name>
</gene>
<feature type="compositionally biased region" description="Polar residues" evidence="1">
    <location>
        <begin position="7"/>
        <end position="29"/>
    </location>
</feature>
<comment type="caution">
    <text evidence="2">The sequence shown here is derived from an EMBL/GenBank/DDBJ whole genome shotgun (WGS) entry which is preliminary data.</text>
</comment>
<dbReference type="EMBL" id="JAFHAP010000009">
    <property type="protein sequence ID" value="MBN2909954.1"/>
    <property type="molecule type" value="Genomic_DNA"/>
</dbReference>
<proteinExistence type="predicted"/>
<evidence type="ECO:0000256" key="1">
    <source>
        <dbReference type="SAM" id="MobiDB-lite"/>
    </source>
</evidence>
<protein>
    <submittedName>
        <fullName evidence="2">Uncharacterized protein</fullName>
    </submittedName>
</protein>
<organism evidence="2 3">
    <name type="scientific">Polycladomyces zharkentensis</name>
    <dbReference type="NCBI Taxonomy" id="2807616"/>
    <lineage>
        <taxon>Bacteria</taxon>
        <taxon>Bacillati</taxon>
        <taxon>Bacillota</taxon>
        <taxon>Bacilli</taxon>
        <taxon>Bacillales</taxon>
        <taxon>Thermoactinomycetaceae</taxon>
        <taxon>Polycladomyces</taxon>
    </lineage>
</organism>
<dbReference type="Proteomes" id="UP001177120">
    <property type="component" value="Unassembled WGS sequence"/>
</dbReference>